<accession>A0A1X0QLP2</accession>
<dbReference type="AlphaFoldDB" id="A0A1X0QLP2"/>
<sequence length="332" mass="39218">MEKKGEMTSDYKFNSLSIKLDDNEQIKTKVDLSSEKYQISDPFNHKIKEKSNDVEKDLKELEKELEVEVLSDLSEEIIVKSDVFDDEQISTIIMPTNPYDKVGYSIERDNDLIIDKVNKNLKINLISDKSIDESLSKISIRKTNNHIVSMKLYDEKLFKQQKNTNKHNELIKIDKRSFPDIQLLNSVILRDGLLYYFKIIQPNTFWLIHRFVFNVGDEYEIIEDFFKINKNKEFFSKFISKNVTNITFRRSHYLFYESSESNLIKVTMKLVGSSLLVTNLNNKVINVISNDKRFIIKESKKSFYIRNSIEIYKFTCSCEIERDEWVSTILKN</sequence>
<dbReference type="VEuPathDB" id="MicrosporidiaDB:HERIO_741"/>
<name>A0A1X0QLP2_9MICR</name>
<dbReference type="Proteomes" id="UP000192501">
    <property type="component" value="Unassembled WGS sequence"/>
</dbReference>
<comment type="caution">
    <text evidence="2">The sequence shown here is derived from an EMBL/GenBank/DDBJ whole genome shotgun (WGS) entry which is preliminary data.</text>
</comment>
<evidence type="ECO:0000313" key="2">
    <source>
        <dbReference type="EMBL" id="ORE00665.1"/>
    </source>
</evidence>
<feature type="coiled-coil region" evidence="1">
    <location>
        <begin position="44"/>
        <end position="71"/>
    </location>
</feature>
<protein>
    <submittedName>
        <fullName evidence="2">Uncharacterized protein</fullName>
    </submittedName>
</protein>
<keyword evidence="1" id="KW-0175">Coiled coil</keyword>
<dbReference type="EMBL" id="LTAI01000001">
    <property type="protein sequence ID" value="ORE00665.1"/>
    <property type="molecule type" value="Genomic_DNA"/>
</dbReference>
<proteinExistence type="predicted"/>
<evidence type="ECO:0000256" key="1">
    <source>
        <dbReference type="SAM" id="Coils"/>
    </source>
</evidence>
<reference evidence="2 3" key="1">
    <citation type="journal article" date="2017" name="Environ. Microbiol.">
        <title>Decay of the glycolytic pathway and adaptation to intranuclear parasitism within Enterocytozoonidae microsporidia.</title>
        <authorList>
            <person name="Wiredu Boakye D."/>
            <person name="Jaroenlak P."/>
            <person name="Prachumwat A."/>
            <person name="Williams T.A."/>
            <person name="Bateman K.S."/>
            <person name="Itsathitphaisarn O."/>
            <person name="Sritunyalucksana K."/>
            <person name="Paszkiewicz K.H."/>
            <person name="Moore K.A."/>
            <person name="Stentiford G.D."/>
            <person name="Williams B.A."/>
        </authorList>
    </citation>
    <scope>NUCLEOTIDE SEQUENCE [LARGE SCALE GENOMIC DNA]</scope>
    <source>
        <strain evidence="3">canceri</strain>
    </source>
</reference>
<gene>
    <name evidence="2" type="ORF">A0H76_16</name>
</gene>
<organism evidence="2 3">
    <name type="scientific">Hepatospora eriocheir</name>
    <dbReference type="NCBI Taxonomy" id="1081669"/>
    <lineage>
        <taxon>Eukaryota</taxon>
        <taxon>Fungi</taxon>
        <taxon>Fungi incertae sedis</taxon>
        <taxon>Microsporidia</taxon>
        <taxon>Hepatosporidae</taxon>
        <taxon>Hepatospora</taxon>
    </lineage>
</organism>
<dbReference type="VEuPathDB" id="MicrosporidiaDB:A0H76_16"/>
<evidence type="ECO:0000313" key="3">
    <source>
        <dbReference type="Proteomes" id="UP000192501"/>
    </source>
</evidence>